<evidence type="ECO:0000313" key="2">
    <source>
        <dbReference type="EMBL" id="SEP58286.1"/>
    </source>
</evidence>
<dbReference type="SUPFAM" id="SSF69318">
    <property type="entry name" value="Integrin alpha N-terminal domain"/>
    <property type="match status" value="1"/>
</dbReference>
<organism evidence="2 3">
    <name type="scientific">Neolewinella agarilytica</name>
    <dbReference type="NCBI Taxonomy" id="478744"/>
    <lineage>
        <taxon>Bacteria</taxon>
        <taxon>Pseudomonadati</taxon>
        <taxon>Bacteroidota</taxon>
        <taxon>Saprospiria</taxon>
        <taxon>Saprospirales</taxon>
        <taxon>Lewinellaceae</taxon>
        <taxon>Neolewinella</taxon>
    </lineage>
</organism>
<dbReference type="Proteomes" id="UP000199021">
    <property type="component" value="Unassembled WGS sequence"/>
</dbReference>
<dbReference type="STRING" id="478744.SAMN05444359_101133"/>
<protein>
    <submittedName>
        <fullName evidence="2">Repeat domain-containing protein</fullName>
    </submittedName>
</protein>
<reference evidence="3" key="1">
    <citation type="submission" date="2016-10" db="EMBL/GenBank/DDBJ databases">
        <authorList>
            <person name="Varghese N."/>
            <person name="Submissions S."/>
        </authorList>
    </citation>
    <scope>NUCLEOTIDE SEQUENCE [LARGE SCALE GENOMIC DNA]</scope>
    <source>
        <strain evidence="3">DSM 24740</strain>
    </source>
</reference>
<dbReference type="PANTHER" id="PTHR45460">
    <property type="entry name" value="SIMILAR TO CYSTEINE PROTEINASE"/>
    <property type="match status" value="1"/>
</dbReference>
<evidence type="ECO:0000256" key="1">
    <source>
        <dbReference type="ARBA" id="ARBA00022729"/>
    </source>
</evidence>
<name>A0A1H8Z1Q3_9BACT</name>
<sequence>MKKLQVFIFLVLLSFLLVRCQEERVDSAGERLAKIYCTSCHLLPSPKDLNREIWVTEVLPQMAAFYGLYGNKSRADYLGSSQEAPFLADVYPESPLLDAAVWDTIFNYYVEQSPDRLGKPTSPPTVFELKQFQQKLIRDDSDEAYPALATSIAVDEGTGEVVVASLLAANGGQRRFLNQRVSTREDFVGIQPTLRPALTGRLSMGSLIPSDVPRGTLITDKDTLKQLLRPLDFLYWDGNQNGTQELIIAEYGNMTGRLSSYDGGQKTILSPTPGALRLRLADLDEDGYEDLLVLFAQGDERIEVWYSRPGKPERKLLHRFPPSFGSSDLQVADIDADGDLDLIHSCGDNYDYQPIPKPYHGVRVLLNDGRGDFSEAWFYHLDGAYGAEVDDFDGDGDQDIAAIAYFIPPDKRALNSFVYLEQTGPMEFKAQGFEKQPGLHYICLDKGDPDGDGDQDIVIGNFSGYLPDGMPNTRRSGKGEVVYVWLENVGK</sequence>
<dbReference type="EMBL" id="FOFB01000001">
    <property type="protein sequence ID" value="SEP58286.1"/>
    <property type="molecule type" value="Genomic_DNA"/>
</dbReference>
<dbReference type="Gene3D" id="2.130.10.130">
    <property type="entry name" value="Integrin alpha, N-terminal"/>
    <property type="match status" value="1"/>
</dbReference>
<evidence type="ECO:0000313" key="3">
    <source>
        <dbReference type="Proteomes" id="UP000199021"/>
    </source>
</evidence>
<dbReference type="Pfam" id="PF13517">
    <property type="entry name" value="FG-GAP_3"/>
    <property type="match status" value="1"/>
</dbReference>
<proteinExistence type="predicted"/>
<dbReference type="InterPro" id="IPR028994">
    <property type="entry name" value="Integrin_alpha_N"/>
</dbReference>
<dbReference type="AlphaFoldDB" id="A0A1H8Z1Q3"/>
<keyword evidence="1" id="KW-0732">Signal</keyword>
<dbReference type="InterPro" id="IPR013517">
    <property type="entry name" value="FG-GAP"/>
</dbReference>
<dbReference type="PANTHER" id="PTHR45460:SF2">
    <property type="entry name" value="ALPHA 1,3 GLUCANASE, GH71 FAMILY (EUROFUNG)"/>
    <property type="match status" value="1"/>
</dbReference>
<dbReference type="OrthoDB" id="1391917at2"/>
<gene>
    <name evidence="2" type="ORF">SAMN05444359_101133</name>
</gene>
<accession>A0A1H8Z1Q3</accession>
<keyword evidence="3" id="KW-1185">Reference proteome</keyword>
<dbReference type="InParanoid" id="A0A1H8Z1Q3"/>
<dbReference type="RefSeq" id="WP_090164874.1">
    <property type="nucleotide sequence ID" value="NZ_FOFB01000001.1"/>
</dbReference>